<feature type="domain" description="Methyltransferase small" evidence="3">
    <location>
        <begin position="47"/>
        <end position="126"/>
    </location>
</feature>
<dbReference type="PROSITE" id="PS00092">
    <property type="entry name" value="N6_MTASE"/>
    <property type="match status" value="1"/>
</dbReference>
<dbReference type="Gene3D" id="3.40.50.150">
    <property type="entry name" value="Vaccinia Virus protein VP39"/>
    <property type="match status" value="1"/>
</dbReference>
<dbReference type="GO" id="GO:0032259">
    <property type="term" value="P:methylation"/>
    <property type="evidence" value="ECO:0007669"/>
    <property type="project" value="InterPro"/>
</dbReference>
<dbReference type="InterPro" id="IPR002052">
    <property type="entry name" value="DNA_methylase_N6_adenine_CS"/>
</dbReference>
<dbReference type="GO" id="GO:0008168">
    <property type="term" value="F:methyltransferase activity"/>
    <property type="evidence" value="ECO:0007669"/>
    <property type="project" value="InterPro"/>
</dbReference>
<name>A0A133UC40_9EURY</name>
<comment type="caution">
    <text evidence="4">The sequence shown here is derived from an EMBL/GenBank/DDBJ whole genome shotgun (WGS) entry which is preliminary data.</text>
</comment>
<evidence type="ECO:0000313" key="5">
    <source>
        <dbReference type="Proteomes" id="UP000070163"/>
    </source>
</evidence>
<dbReference type="PANTHER" id="PTHR23290:SF0">
    <property type="entry name" value="RRNA N6-ADENOSINE-METHYLTRANSFERASE METTL5"/>
    <property type="match status" value="1"/>
</dbReference>
<dbReference type="CDD" id="cd02440">
    <property type="entry name" value="AdoMet_MTases"/>
    <property type="match status" value="1"/>
</dbReference>
<dbReference type="PANTHER" id="PTHR23290">
    <property type="entry name" value="RRNA N6-ADENOSINE-METHYLTRANSFERASE METTL5"/>
    <property type="match status" value="1"/>
</dbReference>
<organism evidence="4 5">
    <name type="scientific">candidate division MSBL1 archaeon SCGC-AAA259A05</name>
    <dbReference type="NCBI Taxonomy" id="1698259"/>
    <lineage>
        <taxon>Archaea</taxon>
        <taxon>Methanobacteriati</taxon>
        <taxon>Methanobacteriota</taxon>
        <taxon>candidate division MSBL1</taxon>
    </lineage>
</organism>
<sequence length="202" mass="22548">MKKKELEIRLQKLDSHPDPSPELEQYMTPGDVAAGLLYLARSHGSIEGRGVYDLGCGTGRLAIGAALLGAGTVTGVDVDREALRVAEKNAERAGVEVEWRHADVEGLELEGADTVVQNPPFGVQRRGADMKFLGKGMELAGEVYSIHKATPKNRSFISRHVEELGGKVTHRIEKDFHIPAQFRFHTRDVYRFKVDLYRIERR</sequence>
<dbReference type="AlphaFoldDB" id="A0A133UC40"/>
<dbReference type="GO" id="GO:0003676">
    <property type="term" value="F:nucleic acid binding"/>
    <property type="evidence" value="ECO:0007669"/>
    <property type="project" value="InterPro"/>
</dbReference>
<proteinExistence type="inferred from homology"/>
<evidence type="ECO:0000313" key="4">
    <source>
        <dbReference type="EMBL" id="KXA91734.1"/>
    </source>
</evidence>
<gene>
    <name evidence="4" type="ORF">AKJ57_00155</name>
</gene>
<dbReference type="Pfam" id="PF05175">
    <property type="entry name" value="MTS"/>
    <property type="match status" value="1"/>
</dbReference>
<dbReference type="InterPro" id="IPR029063">
    <property type="entry name" value="SAM-dependent_MTases_sf"/>
</dbReference>
<dbReference type="Proteomes" id="UP000070163">
    <property type="component" value="Unassembled WGS sequence"/>
</dbReference>
<dbReference type="SUPFAM" id="SSF53335">
    <property type="entry name" value="S-adenosyl-L-methionine-dependent methyltransferases"/>
    <property type="match status" value="1"/>
</dbReference>
<evidence type="ECO:0000256" key="2">
    <source>
        <dbReference type="ARBA" id="ARBA00041374"/>
    </source>
</evidence>
<keyword evidence="5" id="KW-1185">Reference proteome</keyword>
<evidence type="ECO:0000256" key="1">
    <source>
        <dbReference type="ARBA" id="ARBA00009741"/>
    </source>
</evidence>
<reference evidence="4 5" key="1">
    <citation type="journal article" date="2016" name="Sci. Rep.">
        <title>Metabolic traits of an uncultured archaeal lineage -MSBL1- from brine pools of the Red Sea.</title>
        <authorList>
            <person name="Mwirichia R."/>
            <person name="Alam I."/>
            <person name="Rashid M."/>
            <person name="Vinu M."/>
            <person name="Ba-Alawi W."/>
            <person name="Anthony Kamau A."/>
            <person name="Kamanda Ngugi D."/>
            <person name="Goker M."/>
            <person name="Klenk H.P."/>
            <person name="Bajic V."/>
            <person name="Stingl U."/>
        </authorList>
    </citation>
    <scope>NUCLEOTIDE SEQUENCE [LARGE SCALE GENOMIC DNA]</scope>
    <source>
        <strain evidence="4">SCGC-AAA259A05</strain>
    </source>
</reference>
<dbReference type="InterPro" id="IPR007848">
    <property type="entry name" value="Small_mtfrase_dom"/>
</dbReference>
<evidence type="ECO:0000259" key="3">
    <source>
        <dbReference type="Pfam" id="PF05175"/>
    </source>
</evidence>
<protein>
    <recommendedName>
        <fullName evidence="2">Methyltransferase-like protein 5</fullName>
    </recommendedName>
</protein>
<dbReference type="PRINTS" id="PR00507">
    <property type="entry name" value="N12N6MTFRASE"/>
</dbReference>
<dbReference type="InterPro" id="IPR051720">
    <property type="entry name" value="rRNA_MeTrfase/Polyamine_Synth"/>
</dbReference>
<dbReference type="EMBL" id="LHXJ01000001">
    <property type="protein sequence ID" value="KXA91734.1"/>
    <property type="molecule type" value="Genomic_DNA"/>
</dbReference>
<comment type="similarity">
    <text evidence="1">Belongs to the methyltransferase superfamily. PrmA family.</text>
</comment>
<accession>A0A133UC40</accession>